<feature type="domain" description="CR-type" evidence="8">
    <location>
        <begin position="204"/>
        <end position="283"/>
    </location>
</feature>
<dbReference type="GO" id="GO:0031072">
    <property type="term" value="F:heat shock protein binding"/>
    <property type="evidence" value="ECO:0007669"/>
    <property type="project" value="InterPro"/>
</dbReference>
<dbReference type="PROSITE" id="PS50076">
    <property type="entry name" value="DNAJ_2"/>
    <property type="match status" value="1"/>
</dbReference>
<comment type="caution">
    <text evidence="9">The sequence shown here is derived from an EMBL/GenBank/DDBJ whole genome shotgun (WGS) entry which is preliminary data.</text>
</comment>
<dbReference type="GO" id="GO:0006457">
    <property type="term" value="P:protein folding"/>
    <property type="evidence" value="ECO:0007669"/>
    <property type="project" value="InterPro"/>
</dbReference>
<dbReference type="InterPro" id="IPR008971">
    <property type="entry name" value="HSP40/DnaJ_pept-bd"/>
</dbReference>
<dbReference type="FunFam" id="2.60.260.20:FF:000005">
    <property type="entry name" value="Chaperone protein dnaJ 1, mitochondrial"/>
    <property type="match status" value="1"/>
</dbReference>
<name>A0AAV5VNA4_9BILA</name>
<evidence type="ECO:0008006" key="11">
    <source>
        <dbReference type="Google" id="ProtNLM"/>
    </source>
</evidence>
<dbReference type="SMART" id="SM00271">
    <property type="entry name" value="DnaJ"/>
    <property type="match status" value="1"/>
</dbReference>
<dbReference type="FunFam" id="1.10.287.110:FF:000034">
    <property type="entry name" value="Chaperone protein DnaJ"/>
    <property type="match status" value="1"/>
</dbReference>
<dbReference type="GO" id="GO:0007005">
    <property type="term" value="P:mitochondrion organization"/>
    <property type="evidence" value="ECO:0007669"/>
    <property type="project" value="TreeGrafter"/>
</dbReference>
<dbReference type="PANTHER" id="PTHR44145:SF3">
    <property type="entry name" value="DNAJ HOMOLOG SUBFAMILY A MEMBER 3, MITOCHONDRIAL"/>
    <property type="match status" value="1"/>
</dbReference>
<feature type="zinc finger region" description="CR-type" evidence="6">
    <location>
        <begin position="204"/>
        <end position="283"/>
    </location>
</feature>
<dbReference type="Gene3D" id="1.10.287.110">
    <property type="entry name" value="DnaJ domain"/>
    <property type="match status" value="1"/>
</dbReference>
<dbReference type="SUPFAM" id="SSF46565">
    <property type="entry name" value="Chaperone J-domain"/>
    <property type="match status" value="1"/>
</dbReference>
<gene>
    <name evidence="9" type="ORF">PFISCL1PPCAC_12195</name>
</gene>
<protein>
    <recommendedName>
        <fullName evidence="11">Dnj-10</fullName>
    </recommendedName>
</protein>
<keyword evidence="2" id="KW-0677">Repeat</keyword>
<dbReference type="GO" id="GO:0005739">
    <property type="term" value="C:mitochondrion"/>
    <property type="evidence" value="ECO:0007669"/>
    <property type="project" value="TreeGrafter"/>
</dbReference>
<keyword evidence="1 6" id="KW-0479">Metal-binding</keyword>
<organism evidence="9 10">
    <name type="scientific">Pristionchus fissidentatus</name>
    <dbReference type="NCBI Taxonomy" id="1538716"/>
    <lineage>
        <taxon>Eukaryota</taxon>
        <taxon>Metazoa</taxon>
        <taxon>Ecdysozoa</taxon>
        <taxon>Nematoda</taxon>
        <taxon>Chromadorea</taxon>
        <taxon>Rhabditida</taxon>
        <taxon>Rhabditina</taxon>
        <taxon>Diplogasteromorpha</taxon>
        <taxon>Diplogasteroidea</taxon>
        <taxon>Neodiplogasteridae</taxon>
        <taxon>Pristionchus</taxon>
    </lineage>
</organism>
<evidence type="ECO:0000259" key="7">
    <source>
        <dbReference type="PROSITE" id="PS50076"/>
    </source>
</evidence>
<dbReference type="InterPro" id="IPR018253">
    <property type="entry name" value="DnaJ_domain_CS"/>
</dbReference>
<dbReference type="Gene3D" id="2.10.230.10">
    <property type="entry name" value="Heat shock protein DnaJ, cysteine-rich domain"/>
    <property type="match status" value="1"/>
</dbReference>
<dbReference type="FunFam" id="2.10.230.10:FF:000002">
    <property type="entry name" value="Molecular chaperone DnaJ"/>
    <property type="match status" value="1"/>
</dbReference>
<evidence type="ECO:0000256" key="2">
    <source>
        <dbReference type="ARBA" id="ARBA00022737"/>
    </source>
</evidence>
<dbReference type="PANTHER" id="PTHR44145">
    <property type="entry name" value="DNAJ HOMOLOG SUBFAMILY A MEMBER 3, MITOCHONDRIAL"/>
    <property type="match status" value="1"/>
</dbReference>
<dbReference type="PRINTS" id="PR00625">
    <property type="entry name" value="JDOMAIN"/>
</dbReference>
<reference evidence="9" key="1">
    <citation type="submission" date="2023-10" db="EMBL/GenBank/DDBJ databases">
        <title>Genome assembly of Pristionchus species.</title>
        <authorList>
            <person name="Yoshida K."/>
            <person name="Sommer R.J."/>
        </authorList>
    </citation>
    <scope>NUCLEOTIDE SEQUENCE</scope>
    <source>
        <strain evidence="9">RS5133</strain>
    </source>
</reference>
<keyword evidence="5" id="KW-0143">Chaperone</keyword>
<dbReference type="GO" id="GO:0005524">
    <property type="term" value="F:ATP binding"/>
    <property type="evidence" value="ECO:0007669"/>
    <property type="project" value="InterPro"/>
</dbReference>
<proteinExistence type="inferred from homology"/>
<evidence type="ECO:0000256" key="3">
    <source>
        <dbReference type="ARBA" id="ARBA00022771"/>
    </source>
</evidence>
<dbReference type="PROSITE" id="PS00636">
    <property type="entry name" value="DNAJ_1"/>
    <property type="match status" value="1"/>
</dbReference>
<dbReference type="AlphaFoldDB" id="A0AAV5VNA4"/>
<evidence type="ECO:0000256" key="6">
    <source>
        <dbReference type="PROSITE-ProRule" id="PRU00546"/>
    </source>
</evidence>
<evidence type="ECO:0000259" key="8">
    <source>
        <dbReference type="PROSITE" id="PS51188"/>
    </source>
</evidence>
<dbReference type="InterPro" id="IPR002939">
    <property type="entry name" value="DnaJ_C"/>
</dbReference>
<dbReference type="EMBL" id="BTSY01000003">
    <property type="protein sequence ID" value="GMT20898.1"/>
    <property type="molecule type" value="Genomic_DNA"/>
</dbReference>
<dbReference type="SUPFAM" id="SSF57938">
    <property type="entry name" value="DnaJ/Hsp40 cysteine-rich domain"/>
    <property type="match status" value="1"/>
</dbReference>
<evidence type="ECO:0000256" key="5">
    <source>
        <dbReference type="ARBA" id="ARBA00023186"/>
    </source>
</evidence>
<dbReference type="Gene3D" id="2.60.260.20">
    <property type="entry name" value="Urease metallochaperone UreE, N-terminal domain"/>
    <property type="match status" value="2"/>
</dbReference>
<dbReference type="CDD" id="cd06257">
    <property type="entry name" value="DnaJ"/>
    <property type="match status" value="1"/>
</dbReference>
<dbReference type="PROSITE" id="PS51188">
    <property type="entry name" value="ZF_CR"/>
    <property type="match status" value="1"/>
</dbReference>
<keyword evidence="10" id="KW-1185">Reference proteome</keyword>
<dbReference type="GO" id="GO:0051082">
    <property type="term" value="F:unfolded protein binding"/>
    <property type="evidence" value="ECO:0007669"/>
    <property type="project" value="InterPro"/>
</dbReference>
<evidence type="ECO:0000313" key="10">
    <source>
        <dbReference type="Proteomes" id="UP001432322"/>
    </source>
</evidence>
<keyword evidence="3 6" id="KW-0863">Zinc-finger</keyword>
<dbReference type="GO" id="GO:0043066">
    <property type="term" value="P:negative regulation of apoptotic process"/>
    <property type="evidence" value="ECO:0007669"/>
    <property type="project" value="TreeGrafter"/>
</dbReference>
<dbReference type="InterPro" id="IPR036410">
    <property type="entry name" value="HSP_DnaJ_Cys-rich_dom_sf"/>
</dbReference>
<dbReference type="Pfam" id="PF00684">
    <property type="entry name" value="DnaJ_CXXCXGXG"/>
    <property type="match status" value="1"/>
</dbReference>
<dbReference type="InterPro" id="IPR036869">
    <property type="entry name" value="J_dom_sf"/>
</dbReference>
<evidence type="ECO:0000256" key="4">
    <source>
        <dbReference type="ARBA" id="ARBA00022833"/>
    </source>
</evidence>
<dbReference type="InterPro" id="IPR001623">
    <property type="entry name" value="DnaJ_domain"/>
</dbReference>
<dbReference type="CDD" id="cd10719">
    <property type="entry name" value="DnaJ_zf"/>
    <property type="match status" value="1"/>
</dbReference>
<dbReference type="Pfam" id="PF00226">
    <property type="entry name" value="DnaJ"/>
    <property type="match status" value="1"/>
</dbReference>
<evidence type="ECO:0000256" key="1">
    <source>
        <dbReference type="ARBA" id="ARBA00022723"/>
    </source>
</evidence>
<dbReference type="SUPFAM" id="SSF49493">
    <property type="entry name" value="HSP40/DnaJ peptide-binding domain"/>
    <property type="match status" value="2"/>
</dbReference>
<dbReference type="CDD" id="cd10747">
    <property type="entry name" value="DnaJ_C"/>
    <property type="match status" value="1"/>
</dbReference>
<dbReference type="HAMAP" id="MF_01152">
    <property type="entry name" value="DnaJ"/>
    <property type="match status" value="1"/>
</dbReference>
<dbReference type="Pfam" id="PF01556">
    <property type="entry name" value="DnaJ_C"/>
    <property type="match status" value="1"/>
</dbReference>
<dbReference type="InterPro" id="IPR012724">
    <property type="entry name" value="DnaJ"/>
</dbReference>
<feature type="domain" description="J" evidence="7">
    <location>
        <begin position="66"/>
        <end position="130"/>
    </location>
</feature>
<sequence length="429" mass="46976">MMSMNRCLSLHRPLSTVVASVASLSSTPVVASITAARGLGLAPTQSVLAVKSSRLHTSAPLRASKDYYKTLGVEKQSDAKAIKKAYFNLAKKFHPDVNKTKEAESKFQEISEAYEVLSDETKRQQYDTFGSDMGNGMHGRGGGGAGGAQWNYQGHADVNEIFRRAFGFNKGGINWNMNFAESQFGSGPTEELVMELSFEEAVRGTTKNVNVRVVEDCFKCKGTAVEPGYKKVSCPYCNGSGMVSQKLQGGYFFQQPCNRCSGSGQYNKNPCQECEGHGNTVQRRPISLQVPPGTNDKETIRYQTGKTNVLVHFNVARSNKFTRQGDDIHVDVEITVAQAILGGTVRVPGIYEDTTIQITPGTGSHTRLRLSGRGVKRANAHGTGDQYINVRIAVPKYLNDDQRRIMKEWAGTDKPKTGSVRGIEEEVII</sequence>
<dbReference type="Proteomes" id="UP001432322">
    <property type="component" value="Unassembled WGS sequence"/>
</dbReference>
<dbReference type="InterPro" id="IPR051938">
    <property type="entry name" value="Apopto_cytoskel_mod"/>
</dbReference>
<dbReference type="GO" id="GO:0009408">
    <property type="term" value="P:response to heat"/>
    <property type="evidence" value="ECO:0007669"/>
    <property type="project" value="InterPro"/>
</dbReference>
<dbReference type="InterPro" id="IPR001305">
    <property type="entry name" value="HSP_DnaJ_Cys-rich_dom"/>
</dbReference>
<accession>A0AAV5VNA4</accession>
<keyword evidence="4 6" id="KW-0862">Zinc</keyword>
<evidence type="ECO:0000313" key="9">
    <source>
        <dbReference type="EMBL" id="GMT20898.1"/>
    </source>
</evidence>
<dbReference type="GO" id="GO:0008270">
    <property type="term" value="F:zinc ion binding"/>
    <property type="evidence" value="ECO:0007669"/>
    <property type="project" value="UniProtKB-KW"/>
</dbReference>